<name>A0ABT3DYM9_9XANT</name>
<organism evidence="13 14">
    <name type="scientific">Xanthomonas sacchari</name>
    <dbReference type="NCBI Taxonomy" id="56458"/>
    <lineage>
        <taxon>Bacteria</taxon>
        <taxon>Pseudomonadati</taxon>
        <taxon>Pseudomonadota</taxon>
        <taxon>Gammaproteobacteria</taxon>
        <taxon>Lysobacterales</taxon>
        <taxon>Lysobacteraceae</taxon>
        <taxon>Xanthomonas</taxon>
    </lineage>
</organism>
<evidence type="ECO:0000256" key="9">
    <source>
        <dbReference type="ARBA" id="ARBA00037313"/>
    </source>
</evidence>
<comment type="function">
    <text evidence="9">Could be involved in resistance to puromycin, acriflavine and tetraphenylarsonium chloride.</text>
</comment>
<evidence type="ECO:0000256" key="7">
    <source>
        <dbReference type="ARBA" id="ARBA00023139"/>
    </source>
</evidence>
<evidence type="ECO:0000256" key="5">
    <source>
        <dbReference type="ARBA" id="ARBA00022729"/>
    </source>
</evidence>
<dbReference type="Proteomes" id="UP001320843">
    <property type="component" value="Unassembled WGS sequence"/>
</dbReference>
<dbReference type="InterPro" id="IPR003423">
    <property type="entry name" value="OMP_efflux"/>
</dbReference>
<evidence type="ECO:0000256" key="8">
    <source>
        <dbReference type="ARBA" id="ARBA00023288"/>
    </source>
</evidence>
<protein>
    <submittedName>
        <fullName evidence="13">Toluene efflux pump outer membrane protein TtgF</fullName>
    </submittedName>
</protein>
<keyword evidence="6 10" id="KW-0472">Membrane</keyword>
<feature type="compositionally biased region" description="Low complexity" evidence="12">
    <location>
        <begin position="480"/>
        <end position="501"/>
    </location>
</feature>
<keyword evidence="5 10" id="KW-0732">Signal</keyword>
<keyword evidence="14" id="KW-1185">Reference proteome</keyword>
<feature type="coiled-coil region" evidence="11">
    <location>
        <begin position="231"/>
        <end position="265"/>
    </location>
</feature>
<evidence type="ECO:0000256" key="1">
    <source>
        <dbReference type="ARBA" id="ARBA00004370"/>
    </source>
</evidence>
<evidence type="ECO:0000313" key="14">
    <source>
        <dbReference type="Proteomes" id="UP001320843"/>
    </source>
</evidence>
<evidence type="ECO:0000256" key="6">
    <source>
        <dbReference type="ARBA" id="ARBA00023136"/>
    </source>
</evidence>
<evidence type="ECO:0000256" key="2">
    <source>
        <dbReference type="ARBA" id="ARBA00007613"/>
    </source>
</evidence>
<dbReference type="RefSeq" id="WP_267083178.1">
    <property type="nucleotide sequence ID" value="NZ_CP099530.1"/>
</dbReference>
<sequence>MTLSSSPSRLRPFAVAALTLALAACASSRGLEPQGRRLDADRQLHIGKTLAADALAPAPWPQQDWWKALGDPQLDALIAEALQGTPSLDAADARLRLAQAQAGAADADRGAKLSLSAGYTGLQLPKGLAGDEIGGKYIHNEQALLNFSYGFDLWGGKRASWEAAVDQAHAAEVDAQAARLDLSAGVARAYAQLGYAWHLYDLAGAELARSENSLKLVRQRRDAGIDNNLQLRQAEARVPAARQQQAAAQQQIDEARTALAALLGRGPDRGLQIERPRLLDPQAARVPSVLPSDLLGRRPDVVAARWRVEAASQGIHAAKAQFYPSINLTLLGGVAATNPGDLFKSSSVLGLLSPGVSLPLFDSGRLRSQLAERDAQYDLAVANYNQTLVAALREVADQVNAARSLAEQAQQQAQALQTAQAAFDLSQQRYRAGIGNYLDVLSAQQQLLDAQQRLASLQSNQILASVRLNQALGGGYDATSAADAPSSSSSSSSSSSAPSHS</sequence>
<comment type="caution">
    <text evidence="13">The sequence shown here is derived from an EMBL/GenBank/DDBJ whole genome shotgun (WGS) entry which is preliminary data.</text>
</comment>
<evidence type="ECO:0000256" key="4">
    <source>
        <dbReference type="ARBA" id="ARBA00022692"/>
    </source>
</evidence>
<evidence type="ECO:0000256" key="10">
    <source>
        <dbReference type="RuleBase" id="RU362097"/>
    </source>
</evidence>
<feature type="region of interest" description="Disordered" evidence="12">
    <location>
        <begin position="477"/>
        <end position="501"/>
    </location>
</feature>
<dbReference type="NCBIfam" id="TIGR01845">
    <property type="entry name" value="outer_NodT"/>
    <property type="match status" value="1"/>
</dbReference>
<evidence type="ECO:0000313" key="13">
    <source>
        <dbReference type="EMBL" id="MCW0400090.1"/>
    </source>
</evidence>
<feature type="signal peptide" evidence="10">
    <location>
        <begin position="1"/>
        <end position="26"/>
    </location>
</feature>
<keyword evidence="3 10" id="KW-1134">Transmembrane beta strand</keyword>
<dbReference type="Gene3D" id="1.20.1600.10">
    <property type="entry name" value="Outer membrane efflux proteins (OEP)"/>
    <property type="match status" value="1"/>
</dbReference>
<evidence type="ECO:0000256" key="11">
    <source>
        <dbReference type="SAM" id="Coils"/>
    </source>
</evidence>
<comment type="similarity">
    <text evidence="2 10">Belongs to the outer membrane factor (OMF) (TC 1.B.17) family.</text>
</comment>
<keyword evidence="7 10" id="KW-0564">Palmitate</keyword>
<feature type="coiled-coil region" evidence="11">
    <location>
        <begin position="392"/>
        <end position="460"/>
    </location>
</feature>
<evidence type="ECO:0000256" key="3">
    <source>
        <dbReference type="ARBA" id="ARBA00022452"/>
    </source>
</evidence>
<comment type="subcellular location">
    <subcellularLocation>
        <location evidence="10">Cell outer membrane</location>
        <topology evidence="10">Lipid-anchor</topology>
    </subcellularLocation>
    <subcellularLocation>
        <location evidence="1">Membrane</location>
    </subcellularLocation>
</comment>
<dbReference type="PANTHER" id="PTHR30203:SF20">
    <property type="entry name" value="MULTIDRUG RESISTANCE OUTER MEMBRANE PROTEIN MDTP-RELATED"/>
    <property type="match status" value="1"/>
</dbReference>
<keyword evidence="8 10" id="KW-0449">Lipoprotein</keyword>
<dbReference type="Gene3D" id="2.20.200.10">
    <property type="entry name" value="Outer membrane efflux proteins (OEP)"/>
    <property type="match status" value="1"/>
</dbReference>
<proteinExistence type="inferred from homology"/>
<dbReference type="SUPFAM" id="SSF56954">
    <property type="entry name" value="Outer membrane efflux proteins (OEP)"/>
    <property type="match status" value="1"/>
</dbReference>
<reference evidence="13 14" key="1">
    <citation type="submission" date="2022-06" db="EMBL/GenBank/DDBJ databases">
        <title>Dynamics of rice microbiomes reveals core vertical transmitted seed endophytes.</title>
        <authorList>
            <person name="Liao K."/>
            <person name="Zhang X."/>
        </authorList>
    </citation>
    <scope>NUCLEOTIDE SEQUENCE [LARGE SCALE GENOMIC DNA]</scope>
    <source>
        <strain evidence="13 14">YT10-10-1</strain>
    </source>
</reference>
<dbReference type="InterPro" id="IPR010131">
    <property type="entry name" value="MdtP/NodT-like"/>
</dbReference>
<evidence type="ECO:0000256" key="12">
    <source>
        <dbReference type="SAM" id="MobiDB-lite"/>
    </source>
</evidence>
<accession>A0ABT3DYM9</accession>
<keyword evidence="4 10" id="KW-0812">Transmembrane</keyword>
<keyword evidence="11" id="KW-0175">Coiled coil</keyword>
<dbReference type="Pfam" id="PF02321">
    <property type="entry name" value="OEP"/>
    <property type="match status" value="2"/>
</dbReference>
<dbReference type="PANTHER" id="PTHR30203">
    <property type="entry name" value="OUTER MEMBRANE CATION EFFLUX PROTEIN"/>
    <property type="match status" value="1"/>
</dbReference>
<dbReference type="EMBL" id="JANFWR010000017">
    <property type="protein sequence ID" value="MCW0400090.1"/>
    <property type="molecule type" value="Genomic_DNA"/>
</dbReference>
<gene>
    <name evidence="13" type="ORF">NB700_002646</name>
</gene>
<feature type="chain" id="PRO_5044977113" evidence="10">
    <location>
        <begin position="27"/>
        <end position="501"/>
    </location>
</feature>